<evidence type="ECO:0000256" key="9">
    <source>
        <dbReference type="ARBA" id="ARBA00023136"/>
    </source>
</evidence>
<dbReference type="STRING" id="407022.SAMN05661044_03897"/>
<keyword evidence="11" id="KW-0739">Sodium transport</keyword>
<keyword evidence="7" id="KW-0915">Sodium</keyword>
<dbReference type="AlphaFoldDB" id="A0A1H7UQ51"/>
<evidence type="ECO:0000256" key="4">
    <source>
        <dbReference type="ARBA" id="ARBA00022475"/>
    </source>
</evidence>
<evidence type="ECO:0000256" key="12">
    <source>
        <dbReference type="ARBA" id="ARBA00036099"/>
    </source>
</evidence>
<dbReference type="InterPro" id="IPR001734">
    <property type="entry name" value="Na/solute_symporter"/>
</dbReference>
<keyword evidence="10" id="KW-0325">Glycoprotein</keyword>
<feature type="transmembrane region" description="Helical" evidence="14">
    <location>
        <begin position="43"/>
        <end position="66"/>
    </location>
</feature>
<feature type="transmembrane region" description="Helical" evidence="14">
    <location>
        <begin position="217"/>
        <end position="239"/>
    </location>
</feature>
<dbReference type="Pfam" id="PF00474">
    <property type="entry name" value="SSF"/>
    <property type="match status" value="1"/>
</dbReference>
<gene>
    <name evidence="15" type="ORF">SAMN05661044_03897</name>
</gene>
<feature type="transmembrane region" description="Helical" evidence="14">
    <location>
        <begin position="297"/>
        <end position="315"/>
    </location>
</feature>
<dbReference type="PROSITE" id="PS00456">
    <property type="entry name" value="NA_SOLUT_SYMP_1"/>
    <property type="match status" value="1"/>
</dbReference>
<evidence type="ECO:0000256" key="5">
    <source>
        <dbReference type="ARBA" id="ARBA00022692"/>
    </source>
</evidence>
<dbReference type="PANTHER" id="PTHR42985:SF40">
    <property type="entry name" value="LD47995P-RELATED"/>
    <property type="match status" value="1"/>
</dbReference>
<evidence type="ECO:0000256" key="6">
    <source>
        <dbReference type="ARBA" id="ARBA00022989"/>
    </source>
</evidence>
<dbReference type="GO" id="GO:0006814">
    <property type="term" value="P:sodium ion transport"/>
    <property type="evidence" value="ECO:0007669"/>
    <property type="project" value="UniProtKB-KW"/>
</dbReference>
<keyword evidence="6 14" id="KW-1133">Transmembrane helix</keyword>
<dbReference type="InterPro" id="IPR038377">
    <property type="entry name" value="Na/Glc_symporter_sf"/>
</dbReference>
<feature type="transmembrane region" description="Helical" evidence="14">
    <location>
        <begin position="119"/>
        <end position="139"/>
    </location>
</feature>
<evidence type="ECO:0000256" key="11">
    <source>
        <dbReference type="ARBA" id="ARBA00023201"/>
    </source>
</evidence>
<evidence type="ECO:0000256" key="2">
    <source>
        <dbReference type="ARBA" id="ARBA00006434"/>
    </source>
</evidence>
<evidence type="ECO:0000256" key="7">
    <source>
        <dbReference type="ARBA" id="ARBA00023053"/>
    </source>
</evidence>
<dbReference type="GO" id="GO:0015075">
    <property type="term" value="F:monoatomic ion transmembrane transporter activity"/>
    <property type="evidence" value="ECO:0007669"/>
    <property type="project" value="UniProtKB-ARBA"/>
</dbReference>
<keyword evidence="16" id="KW-1185">Reference proteome</keyword>
<accession>A0A1H7UQ51</accession>
<keyword evidence="5 14" id="KW-0812">Transmembrane</keyword>
<protein>
    <submittedName>
        <fullName evidence="15">Transporter, SSS family</fullName>
    </submittedName>
</protein>
<dbReference type="OrthoDB" id="9761931at2"/>
<dbReference type="NCBIfam" id="TIGR00813">
    <property type="entry name" value="sss"/>
    <property type="match status" value="1"/>
</dbReference>
<feature type="transmembrane region" description="Helical" evidence="14">
    <location>
        <begin position="260"/>
        <end position="277"/>
    </location>
</feature>
<dbReference type="InterPro" id="IPR051163">
    <property type="entry name" value="Sodium:Solute_Symporter_SSF"/>
</dbReference>
<feature type="transmembrane region" description="Helical" evidence="14">
    <location>
        <begin position="414"/>
        <end position="433"/>
    </location>
</feature>
<comment type="similarity">
    <text evidence="2 13">Belongs to the sodium:solute symporter (SSF) (TC 2.A.21) family.</text>
</comment>
<evidence type="ECO:0000256" key="14">
    <source>
        <dbReference type="SAM" id="Phobius"/>
    </source>
</evidence>
<evidence type="ECO:0000256" key="8">
    <source>
        <dbReference type="ARBA" id="ARBA00023065"/>
    </source>
</evidence>
<dbReference type="CDD" id="cd11477">
    <property type="entry name" value="SLC5sbd_u1"/>
    <property type="match status" value="1"/>
</dbReference>
<keyword evidence="3" id="KW-0813">Transport</keyword>
<dbReference type="GO" id="GO:0015293">
    <property type="term" value="F:symporter activity"/>
    <property type="evidence" value="ECO:0007669"/>
    <property type="project" value="TreeGrafter"/>
</dbReference>
<dbReference type="GO" id="GO:0005886">
    <property type="term" value="C:plasma membrane"/>
    <property type="evidence" value="ECO:0007669"/>
    <property type="project" value="UniProtKB-SubCell"/>
</dbReference>
<feature type="transmembrane region" description="Helical" evidence="14">
    <location>
        <begin position="496"/>
        <end position="517"/>
    </location>
</feature>
<evidence type="ECO:0000313" key="16">
    <source>
        <dbReference type="Proteomes" id="UP000199421"/>
    </source>
</evidence>
<keyword evidence="4" id="KW-1003">Cell membrane</keyword>
<feature type="transmembrane region" description="Helical" evidence="14">
    <location>
        <begin position="523"/>
        <end position="540"/>
    </location>
</feature>
<dbReference type="GO" id="GO:0098660">
    <property type="term" value="P:inorganic ion transmembrane transport"/>
    <property type="evidence" value="ECO:0007669"/>
    <property type="project" value="UniProtKB-ARBA"/>
</dbReference>
<dbReference type="PANTHER" id="PTHR42985">
    <property type="entry name" value="SODIUM-COUPLED MONOCARBOXYLATE TRANSPORTER"/>
    <property type="match status" value="1"/>
</dbReference>
<organism evidence="15 16">
    <name type="scientific">Olivibacter domesticus</name>
    <name type="common">Pseudosphingobacterium domesticum</name>
    <dbReference type="NCBI Taxonomy" id="407022"/>
    <lineage>
        <taxon>Bacteria</taxon>
        <taxon>Pseudomonadati</taxon>
        <taxon>Bacteroidota</taxon>
        <taxon>Sphingobacteriia</taxon>
        <taxon>Sphingobacteriales</taxon>
        <taxon>Sphingobacteriaceae</taxon>
        <taxon>Olivibacter</taxon>
    </lineage>
</organism>
<feature type="transmembrane region" description="Helical" evidence="14">
    <location>
        <begin position="445"/>
        <end position="465"/>
    </location>
</feature>
<keyword evidence="9 14" id="KW-0472">Membrane</keyword>
<proteinExistence type="inferred from homology"/>
<evidence type="ECO:0000313" key="15">
    <source>
        <dbReference type="EMBL" id="SEL99081.1"/>
    </source>
</evidence>
<evidence type="ECO:0000256" key="13">
    <source>
        <dbReference type="RuleBase" id="RU362091"/>
    </source>
</evidence>
<feature type="transmembrane region" description="Helical" evidence="14">
    <location>
        <begin position="72"/>
        <end position="93"/>
    </location>
</feature>
<dbReference type="EMBL" id="FOAF01000006">
    <property type="protein sequence ID" value="SEL99081.1"/>
    <property type="molecule type" value="Genomic_DNA"/>
</dbReference>
<comment type="subcellular location">
    <subcellularLocation>
        <location evidence="1">Cell membrane</location>
        <topology evidence="1">Multi-pass membrane protein</topology>
    </subcellularLocation>
</comment>
<evidence type="ECO:0000256" key="10">
    <source>
        <dbReference type="ARBA" id="ARBA00023180"/>
    </source>
</evidence>
<feature type="transmembrane region" description="Helical" evidence="14">
    <location>
        <begin position="383"/>
        <end position="407"/>
    </location>
</feature>
<comment type="catalytic activity">
    <reaction evidence="12">
        <text>iodide(out) + 2 Na(+)(out) = iodide(in) + 2 Na(+)(in)</text>
        <dbReference type="Rhea" id="RHEA:71207"/>
        <dbReference type="ChEBI" id="CHEBI:16382"/>
        <dbReference type="ChEBI" id="CHEBI:29101"/>
    </reaction>
</comment>
<keyword evidence="8" id="KW-0406">Ion transport</keyword>
<dbReference type="Gene3D" id="1.20.1730.10">
    <property type="entry name" value="Sodium/glucose cotransporter"/>
    <property type="match status" value="1"/>
</dbReference>
<dbReference type="Proteomes" id="UP000199421">
    <property type="component" value="Unassembled WGS sequence"/>
</dbReference>
<feature type="transmembrane region" description="Helical" evidence="14">
    <location>
        <begin position="6"/>
        <end position="23"/>
    </location>
</feature>
<dbReference type="InterPro" id="IPR018212">
    <property type="entry name" value="Na/solute_symporter_CS"/>
</dbReference>
<feature type="transmembrane region" description="Helical" evidence="14">
    <location>
        <begin position="354"/>
        <end position="377"/>
    </location>
</feature>
<evidence type="ECO:0000256" key="3">
    <source>
        <dbReference type="ARBA" id="ARBA00022448"/>
    </source>
</evidence>
<feature type="transmembrane region" description="Helical" evidence="14">
    <location>
        <begin position="145"/>
        <end position="165"/>
    </location>
</feature>
<dbReference type="RefSeq" id="WP_093327680.1">
    <property type="nucleotide sequence ID" value="NZ_FOAF01000006.1"/>
</dbReference>
<reference evidence="16" key="1">
    <citation type="submission" date="2016-10" db="EMBL/GenBank/DDBJ databases">
        <authorList>
            <person name="Varghese N."/>
            <person name="Submissions S."/>
        </authorList>
    </citation>
    <scope>NUCLEOTIDE SEQUENCE [LARGE SCALE GENOMIC DNA]</scope>
    <source>
        <strain evidence="16">DSM 18733</strain>
    </source>
</reference>
<evidence type="ECO:0000256" key="1">
    <source>
        <dbReference type="ARBA" id="ARBA00004651"/>
    </source>
</evidence>
<sequence>MNNIDYVVMAVFALLILCIGMVFTYSGSKNTSTFFEAGGQTPWWINGLSLFISYFSAGTFVVWGSIAYQAGFVANGIQLTMMLGGLITAIFIAHRWKKTGALTAAEYIGVRFGVKTQQFYTTLTLLYSLFSVAAVLYPVGKMVNVASGISIEASVLIIGGIIILYTAAGGLWAVLVTDVVQFVVLSAAVLIVIPLALKDAGGIPTFVSNAPDRFFDFFNSEYSVGFFLAFLLYQTIYIGGNWPYVQRYTSVSNEKNARKVAFLFTGLYLICPFIWMLPPMLYRVINPSLQGIEAEGAYMMMAQKVLPAGLVGLVLSGMISATASKANTTLNLVAVVFANDVYKKIFFPKASDKTLVWVARVFTVLFGLLTMVIAILIPKVGGIVEMVLSTAAIAGGSLFAPLIWSLFSKKQTAVSIVTASLISLMVSMFMKIGAPVLLEIKLNRVWETALGVGLPLLVLLFFEVVNSSQHYPSFKGAAGKLAATDKDSESQKQNAFGVKVIGISIALVGLGISILGFSAANGAVAVVVGGGILLGGAAIWRSSTKRMPLRG</sequence>
<dbReference type="PROSITE" id="PS50283">
    <property type="entry name" value="NA_SOLUT_SYMP_3"/>
    <property type="match status" value="1"/>
</dbReference>
<name>A0A1H7UQ51_OLID1</name>